<proteinExistence type="predicted"/>
<dbReference type="OrthoDB" id="430821at2759"/>
<evidence type="ECO:0000256" key="2">
    <source>
        <dbReference type="ARBA" id="ARBA00022692"/>
    </source>
</evidence>
<comment type="caution">
    <text evidence="8">The sequence shown here is derived from an EMBL/GenBank/DDBJ whole genome shotgun (WGS) entry which is preliminary data.</text>
</comment>
<dbReference type="InterPro" id="IPR002048">
    <property type="entry name" value="EF_hand_dom"/>
</dbReference>
<dbReference type="AlphaFoldDB" id="A0A090M5K0"/>
<dbReference type="InterPro" id="IPR018247">
    <property type="entry name" value="EF_Hand_1_Ca_BS"/>
</dbReference>
<reference evidence="8 9" key="2">
    <citation type="journal article" date="2014" name="BMC Genomics">
        <title>An improved genome of the model marine alga Ostreococcus tauri unfolds by assessing Illumina de novo assemblies.</title>
        <authorList>
            <person name="Blanc-Mathieu R."/>
            <person name="Verhelst B."/>
            <person name="Derelle E."/>
            <person name="Rombauts S."/>
            <person name="Bouget F.Y."/>
            <person name="Carre I."/>
            <person name="Chateau A."/>
            <person name="Eyre-Walker A."/>
            <person name="Grimsley N."/>
            <person name="Moreau H."/>
            <person name="Piegu B."/>
            <person name="Rivals E."/>
            <person name="Schackwitz W."/>
            <person name="Van de Peer Y."/>
            <person name="Piganeau G."/>
        </authorList>
    </citation>
    <scope>NUCLEOTIDE SEQUENCE [LARGE SCALE GENOMIC DNA]</scope>
    <source>
        <strain evidence="9">OTTH 0595 / CCAP 157/2 / RCC745</strain>
    </source>
</reference>
<keyword evidence="4 6" id="KW-1133">Transmembrane helix</keyword>
<keyword evidence="3" id="KW-0106">Calcium</keyword>
<evidence type="ECO:0000259" key="7">
    <source>
        <dbReference type="PROSITE" id="PS50222"/>
    </source>
</evidence>
<dbReference type="EMBL" id="CAID01000010">
    <property type="protein sequence ID" value="CEF99466.1"/>
    <property type="molecule type" value="Genomic_DNA"/>
</dbReference>
<feature type="domain" description="EF-hand" evidence="7">
    <location>
        <begin position="37"/>
        <end position="72"/>
    </location>
</feature>
<dbReference type="GO" id="GO:0005509">
    <property type="term" value="F:calcium ion binding"/>
    <property type="evidence" value="ECO:0007669"/>
    <property type="project" value="InterPro"/>
</dbReference>
<dbReference type="PROSITE" id="PS50222">
    <property type="entry name" value="EF_HAND_2"/>
    <property type="match status" value="1"/>
</dbReference>
<evidence type="ECO:0000256" key="4">
    <source>
        <dbReference type="ARBA" id="ARBA00022989"/>
    </source>
</evidence>
<dbReference type="SUPFAM" id="SSF47473">
    <property type="entry name" value="EF-hand"/>
    <property type="match status" value="1"/>
</dbReference>
<dbReference type="InterPro" id="IPR019537">
    <property type="entry name" value="TMEM65"/>
</dbReference>
<evidence type="ECO:0000313" key="8">
    <source>
        <dbReference type="EMBL" id="CEF99466.1"/>
    </source>
</evidence>
<dbReference type="GeneID" id="9832080"/>
<dbReference type="PANTHER" id="PTHR21706">
    <property type="entry name" value="TRANSMEMBRANE PROTEIN 65"/>
    <property type="match status" value="1"/>
</dbReference>
<keyword evidence="2 6" id="KW-0812">Transmembrane</keyword>
<accession>A0A090M5K0</accession>
<sequence>MEMLRTLDAGERAAIVRKAVLEDATVRGAAAAALLENRGGGASEVFESMDANEDGMVDEREFMMALSRDGSTREGVETGAGRATLALAQFRAVALNSAVPFIGFGFMDNSVMILAGESIETSLGVGLGLSTMAAAACGNTVSDIVGIGLSSKIEAFADRLGFGMPALNKVQRASTSVRLAKIVGATTGVTIGCFLGAFPLALGL</sequence>
<evidence type="ECO:0000256" key="3">
    <source>
        <dbReference type="ARBA" id="ARBA00022837"/>
    </source>
</evidence>
<dbReference type="Pfam" id="PF10507">
    <property type="entry name" value="TMEM65"/>
    <property type="match status" value="1"/>
</dbReference>
<name>A0A090M5K0_OSTTA</name>
<comment type="subcellular location">
    <subcellularLocation>
        <location evidence="1">Membrane</location>
        <topology evidence="1">Multi-pass membrane protein</topology>
    </subcellularLocation>
</comment>
<keyword evidence="5 6" id="KW-0472">Membrane</keyword>
<dbReference type="PANTHER" id="PTHR21706:SF15">
    <property type="entry name" value="TRANSMEMBRANE PROTEIN 65"/>
    <property type="match status" value="1"/>
</dbReference>
<dbReference type="InParanoid" id="A0A090M5K0"/>
<dbReference type="Proteomes" id="UP000009170">
    <property type="component" value="Unassembled WGS sequence"/>
</dbReference>
<evidence type="ECO:0000256" key="5">
    <source>
        <dbReference type="ARBA" id="ARBA00023136"/>
    </source>
</evidence>
<gene>
    <name evidence="8" type="ORF">OT_ostta10g03040</name>
</gene>
<dbReference type="InterPro" id="IPR011992">
    <property type="entry name" value="EF-hand-dom_pair"/>
</dbReference>
<dbReference type="PROSITE" id="PS00018">
    <property type="entry name" value="EF_HAND_1"/>
    <property type="match status" value="1"/>
</dbReference>
<dbReference type="GO" id="GO:0005739">
    <property type="term" value="C:mitochondrion"/>
    <property type="evidence" value="ECO:0007669"/>
    <property type="project" value="TreeGrafter"/>
</dbReference>
<feature type="transmembrane region" description="Helical" evidence="6">
    <location>
        <begin position="179"/>
        <end position="202"/>
    </location>
</feature>
<evidence type="ECO:0000313" key="9">
    <source>
        <dbReference type="Proteomes" id="UP000009170"/>
    </source>
</evidence>
<evidence type="ECO:0000256" key="1">
    <source>
        <dbReference type="ARBA" id="ARBA00004141"/>
    </source>
</evidence>
<dbReference type="GO" id="GO:0016020">
    <property type="term" value="C:membrane"/>
    <property type="evidence" value="ECO:0007669"/>
    <property type="project" value="UniProtKB-SubCell"/>
</dbReference>
<dbReference type="RefSeq" id="XP_003081746.2">
    <property type="nucleotide sequence ID" value="XM_003081698.2"/>
</dbReference>
<keyword evidence="9" id="KW-1185">Reference proteome</keyword>
<dbReference type="KEGG" id="ota:OT_ostta10g03040"/>
<organism evidence="8 9">
    <name type="scientific">Ostreococcus tauri</name>
    <name type="common">Marine green alga</name>
    <dbReference type="NCBI Taxonomy" id="70448"/>
    <lineage>
        <taxon>Eukaryota</taxon>
        <taxon>Viridiplantae</taxon>
        <taxon>Chlorophyta</taxon>
        <taxon>Mamiellophyceae</taxon>
        <taxon>Mamiellales</taxon>
        <taxon>Bathycoccaceae</taxon>
        <taxon>Ostreococcus</taxon>
    </lineage>
</organism>
<evidence type="ECO:0000256" key="6">
    <source>
        <dbReference type="SAM" id="Phobius"/>
    </source>
</evidence>
<protein>
    <submittedName>
        <fullName evidence="8">EF-Hand 1, calcium-binding site</fullName>
    </submittedName>
</protein>
<reference evidence="9" key="1">
    <citation type="journal article" date="2006" name="Proc. Natl. Acad. Sci. U.S.A.">
        <title>Genome analysis of the smallest free-living eukaryote Ostreococcus tauri unveils many unique features.</title>
        <authorList>
            <person name="Derelle E."/>
            <person name="Ferraz C."/>
            <person name="Rombauts S."/>
            <person name="Rouze P."/>
            <person name="Worden A.Z."/>
            <person name="Robbens S."/>
            <person name="Partensky F."/>
            <person name="Degroeve S."/>
            <person name="Echeynie S."/>
            <person name="Cooke R."/>
            <person name="Saeys Y."/>
            <person name="Wuyts J."/>
            <person name="Jabbari K."/>
            <person name="Bowler C."/>
            <person name="Panaud O."/>
            <person name="Piegu B."/>
            <person name="Ball S.G."/>
            <person name="Ral J.-P."/>
            <person name="Bouget F.-Y."/>
            <person name="Piganeau G."/>
            <person name="De Baets B."/>
            <person name="Picard A."/>
            <person name="Delseny M."/>
            <person name="Demaille J."/>
            <person name="Van de Peer Y."/>
            <person name="Moreau H."/>
        </authorList>
    </citation>
    <scope>NUCLEOTIDE SEQUENCE [LARGE SCALE GENOMIC DNA]</scope>
    <source>
        <strain evidence="9">OTTH 0595 / CCAP 157/2 / RCC745</strain>
    </source>
</reference>